<feature type="transmembrane region" description="Helical" evidence="9">
    <location>
        <begin position="340"/>
        <end position="358"/>
    </location>
</feature>
<evidence type="ECO:0000256" key="9">
    <source>
        <dbReference type="RuleBase" id="RU362122"/>
    </source>
</evidence>
<evidence type="ECO:0000256" key="8">
    <source>
        <dbReference type="ARBA" id="ARBA00023136"/>
    </source>
</evidence>
<feature type="transmembrane region" description="Helical" evidence="9">
    <location>
        <begin position="148"/>
        <end position="171"/>
    </location>
</feature>
<dbReference type="PANTHER" id="PTHR30588">
    <property type="entry name" value="BRANCHED-CHAIN AMINO ACID TRANSPORT SYSTEM 2 CARRIER PROTEIN"/>
    <property type="match status" value="1"/>
</dbReference>
<dbReference type="KEGG" id="nth:Nther_1076"/>
<feature type="transmembrane region" description="Helical" evidence="9">
    <location>
        <begin position="117"/>
        <end position="136"/>
    </location>
</feature>
<evidence type="ECO:0000256" key="7">
    <source>
        <dbReference type="ARBA" id="ARBA00022989"/>
    </source>
</evidence>
<dbReference type="GO" id="GO:0015820">
    <property type="term" value="P:L-leucine transport"/>
    <property type="evidence" value="ECO:0007669"/>
    <property type="project" value="TreeGrafter"/>
</dbReference>
<protein>
    <recommendedName>
        <fullName evidence="9">Branched-chain amino acid transport system carrier protein</fullName>
    </recommendedName>
</protein>
<accession>B2A137</accession>
<keyword evidence="4" id="KW-1003">Cell membrane</keyword>
<dbReference type="NCBIfam" id="TIGR00796">
    <property type="entry name" value="livcs"/>
    <property type="match status" value="1"/>
</dbReference>
<feature type="transmembrane region" description="Helical" evidence="9">
    <location>
        <begin position="191"/>
        <end position="210"/>
    </location>
</feature>
<evidence type="ECO:0000256" key="2">
    <source>
        <dbReference type="ARBA" id="ARBA00008540"/>
    </source>
</evidence>
<dbReference type="Pfam" id="PF05525">
    <property type="entry name" value="Branch_AA_trans"/>
    <property type="match status" value="1"/>
</dbReference>
<evidence type="ECO:0000313" key="11">
    <source>
        <dbReference type="Proteomes" id="UP000001683"/>
    </source>
</evidence>
<evidence type="ECO:0000313" key="10">
    <source>
        <dbReference type="EMBL" id="ACB84660.1"/>
    </source>
</evidence>
<gene>
    <name evidence="10" type="ordered locus">Nther_1076</name>
</gene>
<sequence length="432" mass="45487">MNKKYTDTVVVGFALFAMFLGAGNVIFPPFLGHSSGTDWLPALIGFLLTGVGLPLLGIIAVAVAGGTVDHLAKNVSKNFGKLFGSVIVLTIGPLLAIPRTGATAFELGIAPFLEETIITSIIATTIFFGITLYFSLNPSTVIDRIGKYLTPTLVAVLGIIVIVGFISPVGAPQDVSSENTFTIGFTEGYQTMDALASILFAGIVIGSLIDRGYKTVSDQISLTIRAGAIAATGLGLIYGGLVYLGSTASGVFDAGIHRTDLLIGISGNLLGSLGTAILGISVFLACLTTSIGLTTTVGKYFNDLSEGKLKYNHLVIGTVLFSLFFANAGVELIVTIAEPILITIYPTAIVLIIMSLFDKYINDKIAYRGAVVATFLIGLMDAFRTLDLNPKTIEIFMSNLPLAEYGMPWITPAIVCAILASVAKKLTSENMF</sequence>
<reference evidence="10 11" key="1">
    <citation type="submission" date="2008-04" db="EMBL/GenBank/DDBJ databases">
        <title>Complete sequence of chromosome of Natranaerobius thermophilus JW/NM-WN-LF.</title>
        <authorList>
            <consortium name="US DOE Joint Genome Institute"/>
            <person name="Copeland A."/>
            <person name="Lucas S."/>
            <person name="Lapidus A."/>
            <person name="Glavina del Rio T."/>
            <person name="Dalin E."/>
            <person name="Tice H."/>
            <person name="Bruce D."/>
            <person name="Goodwin L."/>
            <person name="Pitluck S."/>
            <person name="Chertkov O."/>
            <person name="Brettin T."/>
            <person name="Detter J.C."/>
            <person name="Han C."/>
            <person name="Kuske C.R."/>
            <person name="Schmutz J."/>
            <person name="Larimer F."/>
            <person name="Land M."/>
            <person name="Hauser L."/>
            <person name="Kyrpides N."/>
            <person name="Lykidis A."/>
            <person name="Mesbah N.M."/>
            <person name="Wiegel J."/>
        </authorList>
    </citation>
    <scope>NUCLEOTIDE SEQUENCE [LARGE SCALE GENOMIC DNA]</scope>
    <source>
        <strain evidence="11">ATCC BAA-1301 / DSM 18059 / JW/NM-WN-LF</strain>
    </source>
</reference>
<dbReference type="GO" id="GO:0015188">
    <property type="term" value="F:L-isoleucine transmembrane transporter activity"/>
    <property type="evidence" value="ECO:0007669"/>
    <property type="project" value="TreeGrafter"/>
</dbReference>
<evidence type="ECO:0000256" key="4">
    <source>
        <dbReference type="ARBA" id="ARBA00022475"/>
    </source>
</evidence>
<dbReference type="Proteomes" id="UP000001683">
    <property type="component" value="Chromosome"/>
</dbReference>
<reference evidence="10 11" key="2">
    <citation type="journal article" date="2011" name="J. Bacteriol.">
        <title>Complete genome sequence of the anaerobic, halophilic alkalithermophile Natranaerobius thermophilus JW/NM-WN-LF.</title>
        <authorList>
            <person name="Zhao B."/>
            <person name="Mesbah N.M."/>
            <person name="Dalin E."/>
            <person name="Goodwin L."/>
            <person name="Nolan M."/>
            <person name="Pitluck S."/>
            <person name="Chertkov O."/>
            <person name="Brettin T.S."/>
            <person name="Han J."/>
            <person name="Larimer F.W."/>
            <person name="Land M.L."/>
            <person name="Hauser L."/>
            <person name="Kyrpides N."/>
            <person name="Wiegel J."/>
        </authorList>
    </citation>
    <scope>NUCLEOTIDE SEQUENCE [LARGE SCALE GENOMIC DNA]</scope>
    <source>
        <strain evidence="11">ATCC BAA-1301 / DSM 18059 / JW/NM-WN-LF</strain>
    </source>
</reference>
<dbReference type="HOGENOM" id="CLU_036807_0_2_9"/>
<feature type="transmembrane region" description="Helical" evidence="9">
    <location>
        <begin position="365"/>
        <end position="386"/>
    </location>
</feature>
<dbReference type="GO" id="GO:0015818">
    <property type="term" value="P:isoleucine transport"/>
    <property type="evidence" value="ECO:0007669"/>
    <property type="project" value="TreeGrafter"/>
</dbReference>
<evidence type="ECO:0000256" key="3">
    <source>
        <dbReference type="ARBA" id="ARBA00022448"/>
    </source>
</evidence>
<dbReference type="InterPro" id="IPR004685">
    <property type="entry name" value="Brnchd-chn_aa_trnsp_Livcs"/>
</dbReference>
<dbReference type="GO" id="GO:0005886">
    <property type="term" value="C:plasma membrane"/>
    <property type="evidence" value="ECO:0007669"/>
    <property type="project" value="UniProtKB-SubCell"/>
</dbReference>
<evidence type="ECO:0000256" key="1">
    <source>
        <dbReference type="ARBA" id="ARBA00004651"/>
    </source>
</evidence>
<feature type="transmembrane region" description="Helical" evidence="9">
    <location>
        <begin position="79"/>
        <end position="97"/>
    </location>
</feature>
<dbReference type="PANTHER" id="PTHR30588:SF0">
    <property type="entry name" value="BRANCHED-CHAIN AMINO ACID PERMEASE BRNQ"/>
    <property type="match status" value="1"/>
</dbReference>
<comment type="function">
    <text evidence="9">Component of the transport system for branched-chain amino acids.</text>
</comment>
<keyword evidence="11" id="KW-1185">Reference proteome</keyword>
<keyword evidence="6 9" id="KW-0029">Amino-acid transport</keyword>
<keyword evidence="8 9" id="KW-0472">Membrane</keyword>
<evidence type="ECO:0000256" key="6">
    <source>
        <dbReference type="ARBA" id="ARBA00022970"/>
    </source>
</evidence>
<keyword evidence="5 9" id="KW-0812">Transmembrane</keyword>
<dbReference type="eggNOG" id="COG1114">
    <property type="taxonomic scope" value="Bacteria"/>
</dbReference>
<feature type="transmembrane region" description="Helical" evidence="9">
    <location>
        <begin position="9"/>
        <end position="27"/>
    </location>
</feature>
<organism evidence="10 11">
    <name type="scientific">Natranaerobius thermophilus (strain ATCC BAA-1301 / DSM 18059 / JW/NM-WN-LF)</name>
    <dbReference type="NCBI Taxonomy" id="457570"/>
    <lineage>
        <taxon>Bacteria</taxon>
        <taxon>Bacillati</taxon>
        <taxon>Bacillota</taxon>
        <taxon>Clostridia</taxon>
        <taxon>Natranaerobiales</taxon>
        <taxon>Natranaerobiaceae</taxon>
        <taxon>Natranaerobius</taxon>
    </lineage>
</organism>
<feature type="transmembrane region" description="Helical" evidence="9">
    <location>
        <begin position="406"/>
        <end position="423"/>
    </location>
</feature>
<feature type="transmembrane region" description="Helical" evidence="9">
    <location>
        <begin position="265"/>
        <end position="293"/>
    </location>
</feature>
<dbReference type="GO" id="GO:0005304">
    <property type="term" value="F:L-valine transmembrane transporter activity"/>
    <property type="evidence" value="ECO:0007669"/>
    <property type="project" value="TreeGrafter"/>
</dbReference>
<keyword evidence="7 9" id="KW-1133">Transmembrane helix</keyword>
<keyword evidence="3 9" id="KW-0813">Transport</keyword>
<dbReference type="InParanoid" id="B2A137"/>
<dbReference type="RefSeq" id="WP_012447536.1">
    <property type="nucleotide sequence ID" value="NC_010718.1"/>
</dbReference>
<feature type="transmembrane region" description="Helical" evidence="9">
    <location>
        <begin position="314"/>
        <end position="334"/>
    </location>
</feature>
<dbReference type="OrthoDB" id="9783920at2"/>
<name>B2A137_NATTJ</name>
<comment type="subcellular location">
    <subcellularLocation>
        <location evidence="1 9">Cell membrane</location>
        <topology evidence="1 9">Multi-pass membrane protein</topology>
    </subcellularLocation>
</comment>
<dbReference type="EMBL" id="CP001034">
    <property type="protein sequence ID" value="ACB84660.1"/>
    <property type="molecule type" value="Genomic_DNA"/>
</dbReference>
<proteinExistence type="inferred from homology"/>
<dbReference type="FunCoup" id="B2A137">
    <property type="interactions" value="87"/>
</dbReference>
<feature type="transmembrane region" description="Helical" evidence="9">
    <location>
        <begin position="222"/>
        <end position="245"/>
    </location>
</feature>
<dbReference type="AlphaFoldDB" id="B2A137"/>
<comment type="similarity">
    <text evidence="2 9">Belongs to the branched chain amino acid transporter family.</text>
</comment>
<feature type="transmembrane region" description="Helical" evidence="9">
    <location>
        <begin position="39"/>
        <end position="67"/>
    </location>
</feature>
<evidence type="ECO:0000256" key="5">
    <source>
        <dbReference type="ARBA" id="ARBA00022692"/>
    </source>
</evidence>
<dbReference type="GO" id="GO:0015190">
    <property type="term" value="F:L-leucine transmembrane transporter activity"/>
    <property type="evidence" value="ECO:0007669"/>
    <property type="project" value="TreeGrafter"/>
</dbReference>